<protein>
    <submittedName>
        <fullName evidence="1">Uncharacterized protein</fullName>
    </submittedName>
</protein>
<dbReference type="Proteomes" id="UP000703269">
    <property type="component" value="Unassembled WGS sequence"/>
</dbReference>
<evidence type="ECO:0000313" key="1">
    <source>
        <dbReference type="EMBL" id="GJE94665.1"/>
    </source>
</evidence>
<comment type="caution">
    <text evidence="1">The sequence shown here is derived from an EMBL/GenBank/DDBJ whole genome shotgun (WGS) entry which is preliminary data.</text>
</comment>
<keyword evidence="2" id="KW-1185">Reference proteome</keyword>
<evidence type="ECO:0000313" key="2">
    <source>
        <dbReference type="Proteomes" id="UP000703269"/>
    </source>
</evidence>
<accession>A0A9P3GJC7</accession>
<organism evidence="1 2">
    <name type="scientific">Phanerochaete sordida</name>
    <dbReference type="NCBI Taxonomy" id="48140"/>
    <lineage>
        <taxon>Eukaryota</taxon>
        <taxon>Fungi</taxon>
        <taxon>Dikarya</taxon>
        <taxon>Basidiomycota</taxon>
        <taxon>Agaricomycotina</taxon>
        <taxon>Agaricomycetes</taxon>
        <taxon>Polyporales</taxon>
        <taxon>Phanerochaetaceae</taxon>
        <taxon>Phanerochaete</taxon>
    </lineage>
</organism>
<sequence>MWDGRRTLAAVATPPDGVAPGSATRQAVLGIIALRLAKHQDTYRSEGLGVVQHIPLRALCCSGSEGSFYFPSRRASLMPSWASGLPAPSTVPTLCLLSGGPPPCRRRGGQGQL</sequence>
<dbReference type="AlphaFoldDB" id="A0A9P3GJC7"/>
<proteinExistence type="predicted"/>
<reference evidence="1 2" key="1">
    <citation type="submission" date="2021-08" db="EMBL/GenBank/DDBJ databases">
        <title>Draft Genome Sequence of Phanerochaete sordida strain YK-624.</title>
        <authorList>
            <person name="Mori T."/>
            <person name="Dohra H."/>
            <person name="Suzuki T."/>
            <person name="Kawagishi H."/>
            <person name="Hirai H."/>
        </authorList>
    </citation>
    <scope>NUCLEOTIDE SEQUENCE [LARGE SCALE GENOMIC DNA]</scope>
    <source>
        <strain evidence="1 2">YK-624</strain>
    </source>
</reference>
<name>A0A9P3GJC7_9APHY</name>
<dbReference type="EMBL" id="BPQB01000042">
    <property type="protein sequence ID" value="GJE94665.1"/>
    <property type="molecule type" value="Genomic_DNA"/>
</dbReference>
<gene>
    <name evidence="1" type="ORF">PsYK624_108360</name>
</gene>